<sequence length="215" mass="24115">MESSGPIIGPQYTLPYPVDLAFTRKVAGVKHGKLAITDINGNVIFWLEASSWSNKKKLVDATSRQPLISMKDKCWTLHDEWQAFRGDSTKEKDLLFRVKRSSMFQIHTKLEVFLAANSEGDKCDFKIKGKYKKRKSMIYKQGDASIVLAQMSKEHKVEKVAVDKNAFGLRINPNTDFAFIVALVIVLREICQTEASQRDDAVGGVIESVTSVLTS</sequence>
<dbReference type="SUPFAM" id="SSF54518">
    <property type="entry name" value="Tubby C-terminal domain-like"/>
    <property type="match status" value="1"/>
</dbReference>
<name>A0A9D5CTZ4_9LILI</name>
<evidence type="ECO:0000313" key="2">
    <source>
        <dbReference type="EMBL" id="KAJ0978325.1"/>
    </source>
</evidence>
<keyword evidence="3" id="KW-1185">Reference proteome</keyword>
<organism evidence="2 3">
    <name type="scientific">Dioscorea zingiberensis</name>
    <dbReference type="NCBI Taxonomy" id="325984"/>
    <lineage>
        <taxon>Eukaryota</taxon>
        <taxon>Viridiplantae</taxon>
        <taxon>Streptophyta</taxon>
        <taxon>Embryophyta</taxon>
        <taxon>Tracheophyta</taxon>
        <taxon>Spermatophyta</taxon>
        <taxon>Magnoliopsida</taxon>
        <taxon>Liliopsida</taxon>
        <taxon>Dioscoreales</taxon>
        <taxon>Dioscoreaceae</taxon>
        <taxon>Dioscorea</taxon>
    </lineage>
</organism>
<dbReference type="OrthoDB" id="97518at2759"/>
<dbReference type="Pfam" id="PF04525">
    <property type="entry name" value="LOR"/>
    <property type="match status" value="1"/>
</dbReference>
<evidence type="ECO:0000313" key="3">
    <source>
        <dbReference type="Proteomes" id="UP001085076"/>
    </source>
</evidence>
<evidence type="ECO:0000256" key="1">
    <source>
        <dbReference type="ARBA" id="ARBA00005437"/>
    </source>
</evidence>
<protein>
    <submittedName>
        <fullName evidence="2">Uncharacterized protein</fullName>
    </submittedName>
</protein>
<dbReference type="InterPro" id="IPR025659">
    <property type="entry name" value="Tubby-like_C"/>
</dbReference>
<comment type="caution">
    <text evidence="2">The sequence shown here is derived from an EMBL/GenBank/DDBJ whole genome shotgun (WGS) entry which is preliminary data.</text>
</comment>
<dbReference type="PANTHER" id="PTHR31087">
    <property type="match status" value="1"/>
</dbReference>
<reference evidence="2" key="2">
    <citation type="journal article" date="2022" name="Hortic Res">
        <title>The genome of Dioscorea zingiberensis sheds light on the biosynthesis, origin and evolution of the medicinally important diosgenin saponins.</title>
        <authorList>
            <person name="Li Y."/>
            <person name="Tan C."/>
            <person name="Li Z."/>
            <person name="Guo J."/>
            <person name="Li S."/>
            <person name="Chen X."/>
            <person name="Wang C."/>
            <person name="Dai X."/>
            <person name="Yang H."/>
            <person name="Song W."/>
            <person name="Hou L."/>
            <person name="Xu J."/>
            <person name="Tong Z."/>
            <person name="Xu A."/>
            <person name="Yuan X."/>
            <person name="Wang W."/>
            <person name="Yang Q."/>
            <person name="Chen L."/>
            <person name="Sun Z."/>
            <person name="Wang K."/>
            <person name="Pan B."/>
            <person name="Chen J."/>
            <person name="Bao Y."/>
            <person name="Liu F."/>
            <person name="Qi X."/>
            <person name="Gang D.R."/>
            <person name="Wen J."/>
            <person name="Li J."/>
        </authorList>
    </citation>
    <scope>NUCLEOTIDE SEQUENCE</scope>
    <source>
        <strain evidence="2">Dzin_1.0</strain>
    </source>
</reference>
<dbReference type="EMBL" id="JAGGNH010000003">
    <property type="protein sequence ID" value="KAJ0978325.1"/>
    <property type="molecule type" value="Genomic_DNA"/>
</dbReference>
<dbReference type="Proteomes" id="UP001085076">
    <property type="component" value="Miscellaneous, Linkage group lg03"/>
</dbReference>
<gene>
    <name evidence="2" type="ORF">J5N97_013799</name>
</gene>
<dbReference type="InterPro" id="IPR038595">
    <property type="entry name" value="LOR_sf"/>
</dbReference>
<dbReference type="InterPro" id="IPR007612">
    <property type="entry name" value="LOR"/>
</dbReference>
<accession>A0A9D5CTZ4</accession>
<dbReference type="PANTHER" id="PTHR31087:SF85">
    <property type="entry name" value="PROTEIN LURP-ONE-RELATED 7"/>
    <property type="match status" value="1"/>
</dbReference>
<proteinExistence type="inferred from homology"/>
<comment type="similarity">
    <text evidence="1">Belongs to the LOR family.</text>
</comment>
<reference evidence="2" key="1">
    <citation type="submission" date="2021-03" db="EMBL/GenBank/DDBJ databases">
        <authorList>
            <person name="Li Z."/>
            <person name="Yang C."/>
        </authorList>
    </citation>
    <scope>NUCLEOTIDE SEQUENCE</scope>
    <source>
        <strain evidence="2">Dzin_1.0</strain>
        <tissue evidence="2">Leaf</tissue>
    </source>
</reference>
<dbReference type="Gene3D" id="2.40.160.200">
    <property type="entry name" value="LURP1-related"/>
    <property type="match status" value="1"/>
</dbReference>
<dbReference type="AlphaFoldDB" id="A0A9D5CTZ4"/>